<reference evidence="2" key="2">
    <citation type="submission" date="2020-09" db="EMBL/GenBank/DDBJ databases">
        <authorList>
            <person name="Sun Q."/>
            <person name="Ohkuma M."/>
        </authorList>
    </citation>
    <scope>NUCLEOTIDE SEQUENCE</scope>
    <source>
        <strain evidence="2">JCM 31311</strain>
    </source>
</reference>
<feature type="domain" description="DinB-like" evidence="1">
    <location>
        <begin position="25"/>
        <end position="138"/>
    </location>
</feature>
<evidence type="ECO:0000259" key="1">
    <source>
        <dbReference type="Pfam" id="PF12867"/>
    </source>
</evidence>
<dbReference type="AlphaFoldDB" id="A0A918BUZ1"/>
<organism evidence="2 3">
    <name type="scientific">Deinococcus ruber</name>
    <dbReference type="NCBI Taxonomy" id="1848197"/>
    <lineage>
        <taxon>Bacteria</taxon>
        <taxon>Thermotogati</taxon>
        <taxon>Deinococcota</taxon>
        <taxon>Deinococci</taxon>
        <taxon>Deinococcales</taxon>
        <taxon>Deinococcaceae</taxon>
        <taxon>Deinococcus</taxon>
    </lineage>
</organism>
<keyword evidence="3" id="KW-1185">Reference proteome</keyword>
<dbReference type="Pfam" id="PF12867">
    <property type="entry name" value="DinB_2"/>
    <property type="match status" value="1"/>
</dbReference>
<dbReference type="InterPro" id="IPR024775">
    <property type="entry name" value="DinB-like"/>
</dbReference>
<name>A0A918BUZ1_9DEIO</name>
<comment type="caution">
    <text evidence="2">The sequence shown here is derived from an EMBL/GenBank/DDBJ whole genome shotgun (WGS) entry which is preliminary data.</text>
</comment>
<evidence type="ECO:0000313" key="3">
    <source>
        <dbReference type="Proteomes" id="UP000603865"/>
    </source>
</evidence>
<dbReference type="Proteomes" id="UP000603865">
    <property type="component" value="Unassembled WGS sequence"/>
</dbReference>
<dbReference type="SUPFAM" id="SSF109854">
    <property type="entry name" value="DinB/YfiT-like putative metalloenzymes"/>
    <property type="match status" value="1"/>
</dbReference>
<protein>
    <recommendedName>
        <fullName evidence="1">DinB-like domain-containing protein</fullName>
    </recommendedName>
</protein>
<dbReference type="Gene3D" id="1.20.120.450">
    <property type="entry name" value="dinb family like domain"/>
    <property type="match status" value="1"/>
</dbReference>
<proteinExistence type="predicted"/>
<dbReference type="RefSeq" id="WP_229775790.1">
    <property type="nucleotide sequence ID" value="NZ_BMQL01000001.1"/>
</dbReference>
<accession>A0A918BUZ1</accession>
<evidence type="ECO:0000313" key="2">
    <source>
        <dbReference type="EMBL" id="GGQ93332.1"/>
    </source>
</evidence>
<gene>
    <name evidence="2" type="ORF">GCM10008957_01660</name>
</gene>
<dbReference type="InterPro" id="IPR034660">
    <property type="entry name" value="DinB/YfiT-like"/>
</dbReference>
<dbReference type="EMBL" id="BMQL01000001">
    <property type="protein sequence ID" value="GGQ93332.1"/>
    <property type="molecule type" value="Genomic_DNA"/>
</dbReference>
<sequence>MTFPSSVQDAVSSLFYGGSANVSWQQALDGLDGEQATRQPPNLPHSVAALVAHVQFWQTYLLAVFRGEDPAWIEHAPEGWPTVTAASWPPLKEDFFAAMDALARYAQDEAFLMDLDPEGRFRTVPLTSFAAHGIYHLGQVVSVRQALGLWPPPGGGDTW</sequence>
<reference evidence="2" key="1">
    <citation type="journal article" date="2014" name="Int. J. Syst. Evol. Microbiol.">
        <title>Complete genome sequence of Corynebacterium casei LMG S-19264T (=DSM 44701T), isolated from a smear-ripened cheese.</title>
        <authorList>
            <consortium name="US DOE Joint Genome Institute (JGI-PGF)"/>
            <person name="Walter F."/>
            <person name="Albersmeier A."/>
            <person name="Kalinowski J."/>
            <person name="Ruckert C."/>
        </authorList>
    </citation>
    <scope>NUCLEOTIDE SEQUENCE</scope>
    <source>
        <strain evidence="2">JCM 31311</strain>
    </source>
</reference>